<keyword evidence="2" id="KW-1185">Reference proteome</keyword>
<evidence type="ECO:0000313" key="1">
    <source>
        <dbReference type="EMBL" id="CAI9288049.1"/>
    </source>
</evidence>
<organism evidence="1 2">
    <name type="scientific">Lactuca saligna</name>
    <name type="common">Willowleaf lettuce</name>
    <dbReference type="NCBI Taxonomy" id="75948"/>
    <lineage>
        <taxon>Eukaryota</taxon>
        <taxon>Viridiplantae</taxon>
        <taxon>Streptophyta</taxon>
        <taxon>Embryophyta</taxon>
        <taxon>Tracheophyta</taxon>
        <taxon>Spermatophyta</taxon>
        <taxon>Magnoliopsida</taxon>
        <taxon>eudicotyledons</taxon>
        <taxon>Gunneridae</taxon>
        <taxon>Pentapetalae</taxon>
        <taxon>asterids</taxon>
        <taxon>campanulids</taxon>
        <taxon>Asterales</taxon>
        <taxon>Asteraceae</taxon>
        <taxon>Cichorioideae</taxon>
        <taxon>Cichorieae</taxon>
        <taxon>Lactucinae</taxon>
        <taxon>Lactuca</taxon>
    </lineage>
</organism>
<gene>
    <name evidence="1" type="ORF">LSALG_LOCUS27375</name>
</gene>
<proteinExistence type="predicted"/>
<evidence type="ECO:0000313" key="2">
    <source>
        <dbReference type="Proteomes" id="UP001177003"/>
    </source>
</evidence>
<name>A0AA35Z9D0_LACSI</name>
<dbReference type="EMBL" id="OX465081">
    <property type="protein sequence ID" value="CAI9288049.1"/>
    <property type="molecule type" value="Genomic_DNA"/>
</dbReference>
<accession>A0AA35Z9D0</accession>
<sequence length="107" mass="12659">MEQFEQPSNFQIKRPWEEKEETTLVGAWILVSDDPKFIGILGSCNLHVGRKFLLFPFQKGVDLMESTYNENIKSLKNMKTVIENITEDCEKFLQDYFRFDSFVIRLN</sequence>
<reference evidence="1" key="1">
    <citation type="submission" date="2023-04" db="EMBL/GenBank/DDBJ databases">
        <authorList>
            <person name="Vijverberg K."/>
            <person name="Xiong W."/>
            <person name="Schranz E."/>
        </authorList>
    </citation>
    <scope>NUCLEOTIDE SEQUENCE</scope>
</reference>
<dbReference type="Proteomes" id="UP001177003">
    <property type="component" value="Chromosome 5"/>
</dbReference>
<dbReference type="AlphaFoldDB" id="A0AA35Z9D0"/>
<protein>
    <submittedName>
        <fullName evidence="1">Uncharacterized protein</fullName>
    </submittedName>
</protein>